<evidence type="ECO:0000313" key="1">
    <source>
        <dbReference type="EMBL" id="WXB02165.1"/>
    </source>
</evidence>
<gene>
    <name evidence="1" type="ORF">LVJ94_35275</name>
</gene>
<accession>A0ABZ2KUC0</accession>
<keyword evidence="2" id="KW-1185">Reference proteome</keyword>
<dbReference type="Proteomes" id="UP001374803">
    <property type="component" value="Chromosome"/>
</dbReference>
<protein>
    <submittedName>
        <fullName evidence="1">Uncharacterized protein</fullName>
    </submittedName>
</protein>
<dbReference type="RefSeq" id="WP_394831791.1">
    <property type="nucleotide sequence ID" value="NZ_CP089929.1"/>
</dbReference>
<reference evidence="1" key="1">
    <citation type="submission" date="2021-12" db="EMBL/GenBank/DDBJ databases">
        <title>Discovery of the Pendulisporaceae a myxobacterial family with distinct sporulation behavior and unique specialized metabolism.</title>
        <authorList>
            <person name="Garcia R."/>
            <person name="Popoff A."/>
            <person name="Bader C.D."/>
            <person name="Loehr J."/>
            <person name="Walesch S."/>
            <person name="Walt C."/>
            <person name="Boldt J."/>
            <person name="Bunk B."/>
            <person name="Haeckl F.J.F.P.J."/>
            <person name="Gunesch A.P."/>
            <person name="Birkelbach J."/>
            <person name="Nuebel U."/>
            <person name="Pietschmann T."/>
            <person name="Bach T."/>
            <person name="Mueller R."/>
        </authorList>
    </citation>
    <scope>NUCLEOTIDE SEQUENCE</scope>
    <source>
        <strain evidence="1">MSr11367</strain>
    </source>
</reference>
<organism evidence="1 2">
    <name type="scientific">Pendulispora rubella</name>
    <dbReference type="NCBI Taxonomy" id="2741070"/>
    <lineage>
        <taxon>Bacteria</taxon>
        <taxon>Pseudomonadati</taxon>
        <taxon>Myxococcota</taxon>
        <taxon>Myxococcia</taxon>
        <taxon>Myxococcales</taxon>
        <taxon>Sorangiineae</taxon>
        <taxon>Pendulisporaceae</taxon>
        <taxon>Pendulispora</taxon>
    </lineage>
</organism>
<name>A0ABZ2KUC0_9BACT</name>
<sequence>MIPLIACPHCGLVLRVLGDDAETETLVGPRATEWPDGFRCATCGKQAKGLIEHEASPGALEAARVVEVTPQEAFAALNGLGLPEEQSCTASKVRALLQSSPIRRVAGQDVSCAARFRIEHVELENGTRVYFGAGAEGAVIYRIAPPISYTARVLAEPAQSAEEPLDQEQDQHV</sequence>
<dbReference type="EMBL" id="CP089983">
    <property type="protein sequence ID" value="WXB02165.1"/>
    <property type="molecule type" value="Genomic_DNA"/>
</dbReference>
<proteinExistence type="predicted"/>
<evidence type="ECO:0000313" key="2">
    <source>
        <dbReference type="Proteomes" id="UP001374803"/>
    </source>
</evidence>